<gene>
    <name evidence="2" type="ORF">DZF91_01825</name>
</gene>
<accession>A0A372JTF2</accession>
<protein>
    <submittedName>
        <fullName evidence="2">Uncharacterized protein</fullName>
    </submittedName>
</protein>
<evidence type="ECO:0000313" key="3">
    <source>
        <dbReference type="Proteomes" id="UP000261811"/>
    </source>
</evidence>
<organism evidence="2 3">
    <name type="scientific">Actinomadura logoneensis</name>
    <dbReference type="NCBI Taxonomy" id="2293572"/>
    <lineage>
        <taxon>Bacteria</taxon>
        <taxon>Bacillati</taxon>
        <taxon>Actinomycetota</taxon>
        <taxon>Actinomycetes</taxon>
        <taxon>Streptosporangiales</taxon>
        <taxon>Thermomonosporaceae</taxon>
        <taxon>Actinomadura</taxon>
    </lineage>
</organism>
<feature type="region of interest" description="Disordered" evidence="1">
    <location>
        <begin position="1"/>
        <end position="50"/>
    </location>
</feature>
<dbReference type="AlphaFoldDB" id="A0A372JTF2"/>
<proteinExistence type="predicted"/>
<evidence type="ECO:0000256" key="1">
    <source>
        <dbReference type="SAM" id="MobiDB-lite"/>
    </source>
</evidence>
<comment type="caution">
    <text evidence="2">The sequence shown here is derived from an EMBL/GenBank/DDBJ whole genome shotgun (WGS) entry which is preliminary data.</text>
</comment>
<keyword evidence="3" id="KW-1185">Reference proteome</keyword>
<sequence length="263" mass="27314">MVVNGKGPRGGGKGGGAKGGSGKGGGKGSGGAKGGGAGGKGAANSSSVQEALPGGKMPGAFLEAAEAVGMLAAVTLAYRNLMKTRPNPPLVRKAAGHWFAASNKYKESLDSLQAAHYDLGIHWSGPAYMAFKGYMTGTVIEVAKNNSEAMKDAAHQLITLHNSLVDMYNEAMKEFMATVDKALDYYLKLNEAKGDMKKAVKSVLASFLSMWVRTVQNHVVLVRNLVDKGAAAMTELQGAIGAIRPPRGMGGAIKNKGQWSFTG</sequence>
<reference evidence="2 3" key="1">
    <citation type="submission" date="2018-08" db="EMBL/GenBank/DDBJ databases">
        <title>Actinomadura jelena sp. nov., a novel Actinomycete isolated from soil in Chad.</title>
        <authorList>
            <person name="Shi L."/>
        </authorList>
    </citation>
    <scope>NUCLEOTIDE SEQUENCE [LARGE SCALE GENOMIC DNA]</scope>
    <source>
        <strain evidence="2 3">NEAU-G17</strain>
    </source>
</reference>
<dbReference type="Proteomes" id="UP000261811">
    <property type="component" value="Unassembled WGS sequence"/>
</dbReference>
<evidence type="ECO:0000313" key="2">
    <source>
        <dbReference type="EMBL" id="RFU43301.1"/>
    </source>
</evidence>
<feature type="compositionally biased region" description="Gly residues" evidence="1">
    <location>
        <begin position="7"/>
        <end position="41"/>
    </location>
</feature>
<dbReference type="EMBL" id="QURH01000034">
    <property type="protein sequence ID" value="RFU43301.1"/>
    <property type="molecule type" value="Genomic_DNA"/>
</dbReference>
<name>A0A372JTF2_9ACTN</name>
<dbReference type="OrthoDB" id="3479745at2"/>